<evidence type="ECO:0000313" key="2">
    <source>
        <dbReference type="Proteomes" id="UP000516380"/>
    </source>
</evidence>
<proteinExistence type="predicted"/>
<dbReference type="AlphaFoldDB" id="A0A7G1I868"/>
<sequence length="83" mass="8998">MAIDTIDRRPLLSAGMRRGRDVQIANGQATAEIGAEKSVVEIDADGRLAAHVAFDLDDFDVAIEELETRYRAGEAAAKLTRGR</sequence>
<gene>
    <name evidence="1" type="ORF">NIIDMKKI_23730</name>
</gene>
<protein>
    <submittedName>
        <fullName evidence="1">Uncharacterized protein</fullName>
    </submittedName>
</protein>
<organism evidence="1 2">
    <name type="scientific">Mycobacterium kansasii</name>
    <dbReference type="NCBI Taxonomy" id="1768"/>
    <lineage>
        <taxon>Bacteria</taxon>
        <taxon>Bacillati</taxon>
        <taxon>Actinomycetota</taxon>
        <taxon>Actinomycetes</taxon>
        <taxon>Mycobacteriales</taxon>
        <taxon>Mycobacteriaceae</taxon>
        <taxon>Mycobacterium</taxon>
    </lineage>
</organism>
<accession>A0A7G1I868</accession>
<dbReference type="EMBL" id="AP023343">
    <property type="protein sequence ID" value="BCI87167.1"/>
    <property type="molecule type" value="Genomic_DNA"/>
</dbReference>
<dbReference type="Proteomes" id="UP000516380">
    <property type="component" value="Chromosome"/>
</dbReference>
<reference evidence="1 2" key="1">
    <citation type="submission" date="2020-07" db="EMBL/GenBank/DDBJ databases">
        <title>Mycobacterium kansasii (former subtype) with zoonotic potential isolated from diseased indoor pet cat, Japan.</title>
        <authorList>
            <person name="Fukano H."/>
            <person name="Terazono T."/>
            <person name="Hoshino Y."/>
        </authorList>
    </citation>
    <scope>NUCLEOTIDE SEQUENCE [LARGE SCALE GENOMIC DNA]</scope>
    <source>
        <strain evidence="1 2">Kuro-I</strain>
    </source>
</reference>
<name>A0A7G1I868_MYCKA</name>
<evidence type="ECO:0000313" key="1">
    <source>
        <dbReference type="EMBL" id="BCI87167.1"/>
    </source>
</evidence>
<keyword evidence="2" id="KW-1185">Reference proteome</keyword>
<dbReference type="RefSeq" id="WP_075545431.1">
    <property type="nucleotide sequence ID" value="NZ_MWQA01000001.1"/>
</dbReference>